<accession>A0A975BE32</accession>
<dbReference type="EMBL" id="CP061799">
    <property type="protein sequence ID" value="QTA83989.1"/>
    <property type="molecule type" value="Genomic_DNA"/>
</dbReference>
<dbReference type="Pfam" id="PF00005">
    <property type="entry name" value="ABC_tran"/>
    <property type="match status" value="2"/>
</dbReference>
<dbReference type="PANTHER" id="PTHR43790:SF9">
    <property type="entry name" value="GALACTOFURANOSE TRANSPORTER ATP-BINDING PROTEIN YTFR"/>
    <property type="match status" value="1"/>
</dbReference>
<dbReference type="GO" id="GO:0005524">
    <property type="term" value="F:ATP binding"/>
    <property type="evidence" value="ECO:0007669"/>
    <property type="project" value="UniProtKB-KW"/>
</dbReference>
<feature type="domain" description="ABC transporter" evidence="10">
    <location>
        <begin position="262"/>
        <end position="504"/>
    </location>
</feature>
<dbReference type="InterPro" id="IPR050107">
    <property type="entry name" value="ABC_carbohydrate_import_ATPase"/>
</dbReference>
<reference evidence="11" key="1">
    <citation type="journal article" date="2021" name="Microb. Physiol.">
        <title>Proteogenomic Insights into the Physiology of Marine, Sulfate-Reducing, Filamentous Desulfonema limicola and Desulfonema magnum.</title>
        <authorList>
            <person name="Schnaars V."/>
            <person name="Wohlbrand L."/>
            <person name="Scheve S."/>
            <person name="Hinrichs C."/>
            <person name="Reinhardt R."/>
            <person name="Rabus R."/>
        </authorList>
    </citation>
    <scope>NUCLEOTIDE SEQUENCE</scope>
    <source>
        <strain evidence="11">5ac10</strain>
    </source>
</reference>
<feature type="domain" description="ABC transporter" evidence="10">
    <location>
        <begin position="18"/>
        <end position="251"/>
    </location>
</feature>
<dbReference type="CDD" id="cd03216">
    <property type="entry name" value="ABC_Carb_Monos_I"/>
    <property type="match status" value="1"/>
</dbReference>
<dbReference type="PANTHER" id="PTHR43790">
    <property type="entry name" value="CARBOHYDRATE TRANSPORT ATP-BINDING PROTEIN MG119-RELATED"/>
    <property type="match status" value="1"/>
</dbReference>
<dbReference type="SUPFAM" id="SSF52540">
    <property type="entry name" value="P-loop containing nucleoside triphosphate hydrolases"/>
    <property type="match status" value="2"/>
</dbReference>
<dbReference type="InterPro" id="IPR003439">
    <property type="entry name" value="ABC_transporter-like_ATP-bd"/>
</dbReference>
<keyword evidence="12" id="KW-1185">Reference proteome</keyword>
<evidence type="ECO:0000313" key="12">
    <source>
        <dbReference type="Proteomes" id="UP000663720"/>
    </source>
</evidence>
<dbReference type="RefSeq" id="WP_207689764.1">
    <property type="nucleotide sequence ID" value="NZ_CP061799.1"/>
</dbReference>
<keyword evidence="9" id="KW-0472">Membrane</keyword>
<dbReference type="GO" id="GO:0005886">
    <property type="term" value="C:plasma membrane"/>
    <property type="evidence" value="ECO:0007669"/>
    <property type="project" value="UniProtKB-SubCell"/>
</dbReference>
<keyword evidence="3" id="KW-1003">Cell membrane</keyword>
<dbReference type="PROSITE" id="PS50893">
    <property type="entry name" value="ABC_TRANSPORTER_2"/>
    <property type="match status" value="2"/>
</dbReference>
<dbReference type="FunFam" id="3.40.50.300:FF:000127">
    <property type="entry name" value="Ribose import ATP-binding protein RbsA"/>
    <property type="match status" value="1"/>
</dbReference>
<protein>
    <submittedName>
        <fullName evidence="11">ABC transporter, ATP-binding protein</fullName>
    </submittedName>
</protein>
<evidence type="ECO:0000259" key="10">
    <source>
        <dbReference type="PROSITE" id="PS50893"/>
    </source>
</evidence>
<name>A0A975BE32_9BACT</name>
<keyword evidence="7 11" id="KW-0067">ATP-binding</keyword>
<evidence type="ECO:0000256" key="3">
    <source>
        <dbReference type="ARBA" id="ARBA00022475"/>
    </source>
</evidence>
<evidence type="ECO:0000256" key="8">
    <source>
        <dbReference type="ARBA" id="ARBA00022967"/>
    </source>
</evidence>
<keyword evidence="6" id="KW-0547">Nucleotide-binding</keyword>
<evidence type="ECO:0000256" key="5">
    <source>
        <dbReference type="ARBA" id="ARBA00022737"/>
    </source>
</evidence>
<keyword evidence="4" id="KW-0762">Sugar transport</keyword>
<sequence length="506" mass="55561">MNQKSVSKKTVNSRVPLIRLEKISKSFAQVQANKDITLDIRAGKIKALLGENGAGKSTLMSILAGRIQPDTGRIFLNGKPVFFPSAKAAIDAGIGMVYQHFMLVEAMTVTENVFLGQEGSFWLSPKKMEAKLVKLAADYKLDVDPSARICELSMGEKQRVEILKLLLRQSQVLIFDEPTAVLTPQETQQLFNAMHQMASQGKAIVFISHKLAEVMAIADEIAILRQGTVTDTMDADAVSSKEELARRMVGREIILQVEKSPVKTGSRVLDIRGLYSGVLKGIDLNLCKGEILGIVGVAGNGQKPLVETICGLTPPGNGNVEIFDQTWKNFFAKYSSENILSYIPEDRLGLATCPGLDLRDNFLLTTRRSFCRGPWLRGKKAEIKTRDIVNEFGVRPSNVCAFARQLSGGNLQKMVLGREFFRNPRLIIAEQPTQGLDIAATEEIWGHLLKAREKAGILLVTGDLSEALALSDRIAVMYGGRIMDVFDVSDTKKVEQIGLLMAGITP</sequence>
<dbReference type="CDD" id="cd03215">
    <property type="entry name" value="ABC_Carb_Monos_II"/>
    <property type="match status" value="1"/>
</dbReference>
<evidence type="ECO:0000256" key="2">
    <source>
        <dbReference type="ARBA" id="ARBA00022448"/>
    </source>
</evidence>
<proteinExistence type="predicted"/>
<keyword evidence="8" id="KW-1278">Translocase</keyword>
<dbReference type="AlphaFoldDB" id="A0A975BE32"/>
<dbReference type="PROSITE" id="PS00211">
    <property type="entry name" value="ABC_TRANSPORTER_1"/>
    <property type="match status" value="1"/>
</dbReference>
<dbReference type="Gene3D" id="3.40.50.300">
    <property type="entry name" value="P-loop containing nucleotide triphosphate hydrolases"/>
    <property type="match status" value="2"/>
</dbReference>
<evidence type="ECO:0000256" key="9">
    <source>
        <dbReference type="ARBA" id="ARBA00023136"/>
    </source>
</evidence>
<dbReference type="Proteomes" id="UP000663720">
    <property type="component" value="Chromosome"/>
</dbReference>
<keyword evidence="2" id="KW-0813">Transport</keyword>
<keyword evidence="5" id="KW-0677">Repeat</keyword>
<organism evidence="11 12">
    <name type="scientific">Desulfonema limicola</name>
    <dbReference type="NCBI Taxonomy" id="45656"/>
    <lineage>
        <taxon>Bacteria</taxon>
        <taxon>Pseudomonadati</taxon>
        <taxon>Thermodesulfobacteriota</taxon>
        <taxon>Desulfobacteria</taxon>
        <taxon>Desulfobacterales</taxon>
        <taxon>Desulfococcaceae</taxon>
        <taxon>Desulfonema</taxon>
    </lineage>
</organism>
<dbReference type="InterPro" id="IPR017871">
    <property type="entry name" value="ABC_transporter-like_CS"/>
</dbReference>
<comment type="subcellular location">
    <subcellularLocation>
        <location evidence="1">Cell membrane</location>
        <topology evidence="1">Peripheral membrane protein</topology>
    </subcellularLocation>
</comment>
<evidence type="ECO:0000256" key="7">
    <source>
        <dbReference type="ARBA" id="ARBA00022840"/>
    </source>
</evidence>
<evidence type="ECO:0000313" key="11">
    <source>
        <dbReference type="EMBL" id="QTA83989.1"/>
    </source>
</evidence>
<dbReference type="KEGG" id="dli:dnl_64180"/>
<dbReference type="SMART" id="SM00382">
    <property type="entry name" value="AAA"/>
    <property type="match status" value="1"/>
</dbReference>
<dbReference type="InterPro" id="IPR003593">
    <property type="entry name" value="AAA+_ATPase"/>
</dbReference>
<evidence type="ECO:0000256" key="1">
    <source>
        <dbReference type="ARBA" id="ARBA00004202"/>
    </source>
</evidence>
<evidence type="ECO:0000256" key="4">
    <source>
        <dbReference type="ARBA" id="ARBA00022597"/>
    </source>
</evidence>
<dbReference type="GO" id="GO:0016887">
    <property type="term" value="F:ATP hydrolysis activity"/>
    <property type="evidence" value="ECO:0007669"/>
    <property type="project" value="InterPro"/>
</dbReference>
<dbReference type="InterPro" id="IPR027417">
    <property type="entry name" value="P-loop_NTPase"/>
</dbReference>
<evidence type="ECO:0000256" key="6">
    <source>
        <dbReference type="ARBA" id="ARBA00022741"/>
    </source>
</evidence>
<gene>
    <name evidence="11" type="ORF">dnl_64180</name>
</gene>